<keyword evidence="3" id="KW-0812">Transmembrane</keyword>
<dbReference type="EMBL" id="AEUV02000002">
    <property type="protein sequence ID" value="EHI74529.1"/>
    <property type="molecule type" value="Genomic_DNA"/>
</dbReference>
<accession>G5JRL4</accession>
<dbReference type="Proteomes" id="UP000004322">
    <property type="component" value="Unassembled WGS sequence"/>
</dbReference>
<dbReference type="STRING" id="873449.STRCR_2023"/>
<dbReference type="OrthoDB" id="2216620at2"/>
<feature type="coiled-coil region" evidence="1">
    <location>
        <begin position="26"/>
        <end position="53"/>
    </location>
</feature>
<keyword evidence="3" id="KW-1133">Transmembrane helix</keyword>
<proteinExistence type="predicted"/>
<evidence type="ECO:0000256" key="2">
    <source>
        <dbReference type="SAM" id="MobiDB-lite"/>
    </source>
</evidence>
<dbReference type="RefSeq" id="WP_004227821.1">
    <property type="nucleotide sequence ID" value="NZ_AEUV02000002.1"/>
</dbReference>
<evidence type="ECO:0000256" key="3">
    <source>
        <dbReference type="SAM" id="Phobius"/>
    </source>
</evidence>
<feature type="region of interest" description="Disordered" evidence="2">
    <location>
        <begin position="132"/>
        <end position="153"/>
    </location>
</feature>
<reference evidence="4" key="1">
    <citation type="submission" date="2011-07" db="EMBL/GenBank/DDBJ databases">
        <authorList>
            <person name="Stanhope M.J."/>
            <person name="Durkin A.S."/>
            <person name="Hostetler J."/>
            <person name="Kim M."/>
            <person name="Radune D."/>
            <person name="Singh I."/>
            <person name="Town C.D."/>
        </authorList>
    </citation>
    <scope>NUCLEOTIDE SEQUENCE [LARGE SCALE GENOMIC DNA]</scope>
    <source>
        <strain evidence="4">HS-6</strain>
    </source>
</reference>
<gene>
    <name evidence="4" type="ORF">STRCR_2023</name>
</gene>
<organism evidence="4 5">
    <name type="scientific">Streptococcus criceti HS-6</name>
    <dbReference type="NCBI Taxonomy" id="873449"/>
    <lineage>
        <taxon>Bacteria</taxon>
        <taxon>Bacillati</taxon>
        <taxon>Bacillota</taxon>
        <taxon>Bacilli</taxon>
        <taxon>Lactobacillales</taxon>
        <taxon>Streptococcaceae</taxon>
        <taxon>Streptococcus</taxon>
    </lineage>
</organism>
<evidence type="ECO:0000313" key="4">
    <source>
        <dbReference type="EMBL" id="EHI74529.1"/>
    </source>
</evidence>
<feature type="transmembrane region" description="Helical" evidence="3">
    <location>
        <begin position="95"/>
        <end position="116"/>
    </location>
</feature>
<protein>
    <submittedName>
        <fullName evidence="4">Uncharacterized protein</fullName>
    </submittedName>
</protein>
<comment type="caution">
    <text evidence="4">The sequence shown here is derived from an EMBL/GenBank/DDBJ whole genome shotgun (WGS) entry which is preliminary data.</text>
</comment>
<keyword evidence="5" id="KW-1185">Reference proteome</keyword>
<name>G5JRL4_STRCG</name>
<evidence type="ECO:0000256" key="1">
    <source>
        <dbReference type="SAM" id="Coils"/>
    </source>
</evidence>
<feature type="compositionally biased region" description="Basic and acidic residues" evidence="2">
    <location>
        <begin position="142"/>
        <end position="153"/>
    </location>
</feature>
<dbReference type="AlphaFoldDB" id="G5JRL4"/>
<keyword evidence="1" id="KW-0175">Coiled coil</keyword>
<keyword evidence="3" id="KW-0472">Membrane</keyword>
<sequence>MKNFEDDYRRGIGRSGIQGLGNPRVKKELEDRISRLQEALATAEDDQSRQEVQFLLDRARGDYQKYVTAEKQMAQKIHYDRQFQRVYEQKKKKQTITLTASIVGTILLILFLVLHFNASHRAAKNEAAAKAAFQQKSNQTESKPDPDNRLGDDELLPKNLIGTWTGTQGGATITLTFEEDGTVTVNTELSDGSYTENSGAITSTLPVDDTTFRIVYSSGNVFPGQSTQGLGYELGYKFSNDGKTLYPIQWDVQNGQKPDYSQYKYDKDNAFTKSE</sequence>
<evidence type="ECO:0000313" key="5">
    <source>
        <dbReference type="Proteomes" id="UP000004322"/>
    </source>
</evidence>